<gene>
    <name evidence="22" type="primary">RIPOR2</name>
    <name evidence="22" type="synonym">LOC115175377</name>
</gene>
<dbReference type="GO" id="GO:0016324">
    <property type="term" value="C:apical plasma membrane"/>
    <property type="evidence" value="ECO:0007669"/>
    <property type="project" value="UniProtKB-SubCell"/>
</dbReference>
<keyword evidence="9" id="KW-0145">Chemotaxis</keyword>
<feature type="coiled-coil region" evidence="19">
    <location>
        <begin position="174"/>
        <end position="201"/>
    </location>
</feature>
<comment type="similarity">
    <text evidence="5">Belongs to the RIPOR family.</text>
</comment>
<keyword evidence="23" id="KW-1185">Reference proteome</keyword>
<feature type="compositionally biased region" description="Low complexity" evidence="20">
    <location>
        <begin position="435"/>
        <end position="444"/>
    </location>
</feature>
<feature type="region of interest" description="Disordered" evidence="20">
    <location>
        <begin position="1"/>
        <end position="73"/>
    </location>
</feature>
<sequence length="540" mass="60196">MAAGTHSPGGPNGIIRSQSFAGFSTLQERRSRCNSFMGNSAVQKKPTSKPKKPHLSGHKASSGSREPKPERVEEVYGALKQGLDEYLEVHQTGLDKLTSLMKDMKRNSRLGVLYDLDKQIKTIERYMRRLEFHMSKVDELYEAFCIQRRLREGASKMKQAFSASPSTKATRESMSEVNRRYKEYTENMSTLEGELENMLGEFHIKMKGKTEASGTIFMRYGRQRWKLKGKIEVNSRQSWDGEEMVFMPLITDLINIKVTELKGLATHILVGSVICETKDLFTAMPQVVAVDVNDLGTIKLNLEVTWFPFDVEDLTLSSGNVSKATALQRRVSVYSQGTPETPTFQDQSFFSTLPDDVFESGGCGNAECKRLSFTFSDTSVSSPSLAPGQSNPEITVTPPETCPQPQIPNVEVTVRIHADVVEEAEEGEEEEESRGSSGSVSTSLVSEELLKPVELDTEEPGSLTRQLVRRLTSSDILPEAGVLSWAGEGSRAFLESSLEETLQSLLLRLESLGQRCRELQDLEQEVMRLEDLLKATFSSS</sequence>
<evidence type="ECO:0000256" key="8">
    <source>
        <dbReference type="ARBA" id="ARBA00022490"/>
    </source>
</evidence>
<evidence type="ECO:0000256" key="7">
    <source>
        <dbReference type="ARBA" id="ARBA00022475"/>
    </source>
</evidence>
<evidence type="ECO:0000256" key="10">
    <source>
        <dbReference type="ARBA" id="ARBA00022541"/>
    </source>
</evidence>
<evidence type="ECO:0000256" key="6">
    <source>
        <dbReference type="ARBA" id="ARBA00013627"/>
    </source>
</evidence>
<evidence type="ECO:0000256" key="13">
    <source>
        <dbReference type="ARBA" id="ARBA00022782"/>
    </source>
</evidence>
<feature type="compositionally biased region" description="Acidic residues" evidence="20">
    <location>
        <begin position="422"/>
        <end position="432"/>
    </location>
</feature>
<dbReference type="GO" id="GO:0030175">
    <property type="term" value="C:filopodium"/>
    <property type="evidence" value="ECO:0007669"/>
    <property type="project" value="UniProtKB-SubCell"/>
</dbReference>
<keyword evidence="16" id="KW-0472">Membrane</keyword>
<evidence type="ECO:0000256" key="12">
    <source>
        <dbReference type="ARBA" id="ARBA00022740"/>
    </source>
</evidence>
<proteinExistence type="inferred from homology"/>
<dbReference type="GO" id="GO:0060171">
    <property type="term" value="C:stereocilium membrane"/>
    <property type="evidence" value="ECO:0007669"/>
    <property type="project" value="UniProtKB-SubCell"/>
</dbReference>
<feature type="coiled-coil region" evidence="19">
    <location>
        <begin position="502"/>
        <end position="539"/>
    </location>
</feature>
<evidence type="ECO:0000256" key="3">
    <source>
        <dbReference type="ARBA" id="ARBA00004289"/>
    </source>
</evidence>
<evidence type="ECO:0000256" key="4">
    <source>
        <dbReference type="ARBA" id="ARBA00004486"/>
    </source>
</evidence>
<comment type="subcellular location">
    <subcellularLocation>
        <location evidence="1">Apical cell membrane</location>
    </subcellularLocation>
    <subcellularLocation>
        <location evidence="4">Cell projection</location>
        <location evidence="4">Filopodium</location>
    </subcellularLocation>
    <subcellularLocation>
        <location evidence="3">Cell projection</location>
        <location evidence="3">Stereocilium membrane</location>
    </subcellularLocation>
    <subcellularLocation>
        <location evidence="2">Cytoplasm</location>
        <location evidence="2">Cytoskeleton</location>
    </subcellularLocation>
</comment>
<reference evidence="22" key="1">
    <citation type="submission" date="2025-08" db="UniProtKB">
        <authorList>
            <consortium name="Ensembl"/>
        </authorList>
    </citation>
    <scope>IDENTIFICATION</scope>
</reference>
<keyword evidence="8" id="KW-0963">Cytoplasm</keyword>
<dbReference type="InterPro" id="IPR031780">
    <property type="entry name" value="FAM65_N"/>
</dbReference>
<reference evidence="22" key="2">
    <citation type="submission" date="2025-09" db="UniProtKB">
        <authorList>
            <consortium name="Ensembl"/>
        </authorList>
    </citation>
    <scope>IDENTIFICATION</scope>
</reference>
<feature type="compositionally biased region" description="Polar residues" evidence="20">
    <location>
        <begin position="33"/>
        <end position="42"/>
    </location>
</feature>
<dbReference type="InterPro" id="IPR026136">
    <property type="entry name" value="RIPOR3"/>
</dbReference>
<evidence type="ECO:0000256" key="14">
    <source>
        <dbReference type="ARBA" id="ARBA00022889"/>
    </source>
</evidence>
<keyword evidence="18" id="KW-0966">Cell projection</keyword>
<name>A0A674E7P5_SALTR</name>
<evidence type="ECO:0000256" key="1">
    <source>
        <dbReference type="ARBA" id="ARBA00004221"/>
    </source>
</evidence>
<keyword evidence="13" id="KW-0221">Differentiation</keyword>
<feature type="region of interest" description="Disordered" evidence="20">
    <location>
        <begin position="422"/>
        <end position="444"/>
    </location>
</feature>
<dbReference type="GO" id="GO:0007605">
    <property type="term" value="P:sensory perception of sound"/>
    <property type="evidence" value="ECO:0007669"/>
    <property type="project" value="UniProtKB-KW"/>
</dbReference>
<dbReference type="PANTHER" id="PTHR15829:SF2">
    <property type="entry name" value="RHO FAMILY-INTERACTING CELL POLARIZATION REGULATOR 2"/>
    <property type="match status" value="1"/>
</dbReference>
<feature type="domain" description="FAM65 N-terminal" evidence="21">
    <location>
        <begin position="14"/>
        <end position="353"/>
    </location>
</feature>
<evidence type="ECO:0000256" key="19">
    <source>
        <dbReference type="SAM" id="Coils"/>
    </source>
</evidence>
<dbReference type="GO" id="GO:0007517">
    <property type="term" value="P:muscle organ development"/>
    <property type="evidence" value="ECO:0007669"/>
    <property type="project" value="UniProtKB-KW"/>
</dbReference>
<evidence type="ECO:0000313" key="23">
    <source>
        <dbReference type="Proteomes" id="UP000472277"/>
    </source>
</evidence>
<protein>
    <recommendedName>
        <fullName evidence="6">Rho family-interacting cell polarization regulator 2</fullName>
    </recommendedName>
</protein>
<keyword evidence="10" id="KW-0517">Myogenesis</keyword>
<organism evidence="22 23">
    <name type="scientific">Salmo trutta</name>
    <name type="common">Brown trout</name>
    <dbReference type="NCBI Taxonomy" id="8032"/>
    <lineage>
        <taxon>Eukaryota</taxon>
        <taxon>Metazoa</taxon>
        <taxon>Chordata</taxon>
        <taxon>Craniata</taxon>
        <taxon>Vertebrata</taxon>
        <taxon>Euteleostomi</taxon>
        <taxon>Actinopterygii</taxon>
        <taxon>Neopterygii</taxon>
        <taxon>Teleostei</taxon>
        <taxon>Protacanthopterygii</taxon>
        <taxon>Salmoniformes</taxon>
        <taxon>Salmonidae</taxon>
        <taxon>Salmoninae</taxon>
        <taxon>Salmo</taxon>
    </lineage>
</organism>
<feature type="compositionally biased region" description="Polar residues" evidence="20">
    <location>
        <begin position="15"/>
        <end position="26"/>
    </location>
</feature>
<dbReference type="GO" id="GO:0030154">
    <property type="term" value="P:cell differentiation"/>
    <property type="evidence" value="ECO:0007669"/>
    <property type="project" value="UniProtKB-KW"/>
</dbReference>
<evidence type="ECO:0000256" key="17">
    <source>
        <dbReference type="ARBA" id="ARBA00023212"/>
    </source>
</evidence>
<keyword evidence="11" id="KW-0734">Signal transduction inhibitor</keyword>
<dbReference type="GO" id="GO:0007155">
    <property type="term" value="P:cell adhesion"/>
    <property type="evidence" value="ECO:0007669"/>
    <property type="project" value="UniProtKB-KW"/>
</dbReference>
<dbReference type="GO" id="GO:0006935">
    <property type="term" value="P:chemotaxis"/>
    <property type="evidence" value="ECO:0007669"/>
    <property type="project" value="UniProtKB-KW"/>
</dbReference>
<evidence type="ECO:0000256" key="18">
    <source>
        <dbReference type="ARBA" id="ARBA00023273"/>
    </source>
</evidence>
<dbReference type="GO" id="GO:0009968">
    <property type="term" value="P:negative regulation of signal transduction"/>
    <property type="evidence" value="ECO:0007669"/>
    <property type="project" value="UniProtKB-KW"/>
</dbReference>
<keyword evidence="15 19" id="KW-0175">Coiled coil</keyword>
<keyword evidence="17" id="KW-0206">Cytoskeleton</keyword>
<dbReference type="Proteomes" id="UP000472277">
    <property type="component" value="Chromosome 36"/>
</dbReference>
<dbReference type="PANTHER" id="PTHR15829">
    <property type="entry name" value="PROTEIN KINASE PKN/PRK1, EFFECTOR"/>
    <property type="match status" value="1"/>
</dbReference>
<keyword evidence="12" id="KW-1009">Hearing</keyword>
<evidence type="ECO:0000256" key="16">
    <source>
        <dbReference type="ARBA" id="ARBA00023136"/>
    </source>
</evidence>
<evidence type="ECO:0000256" key="11">
    <source>
        <dbReference type="ARBA" id="ARBA00022700"/>
    </source>
</evidence>
<dbReference type="Pfam" id="PF15903">
    <property type="entry name" value="PL48"/>
    <property type="match status" value="1"/>
</dbReference>
<dbReference type="AlphaFoldDB" id="A0A674E7P5"/>
<dbReference type="Ensembl" id="ENSSTUT00000111357.1">
    <property type="protein sequence ID" value="ENSSTUP00000103859.1"/>
    <property type="gene ID" value="ENSSTUG00000046125.1"/>
</dbReference>
<dbReference type="GeneTree" id="ENSGT00940000153717"/>
<evidence type="ECO:0000256" key="9">
    <source>
        <dbReference type="ARBA" id="ARBA00022500"/>
    </source>
</evidence>
<evidence type="ECO:0000256" key="2">
    <source>
        <dbReference type="ARBA" id="ARBA00004245"/>
    </source>
</evidence>
<dbReference type="GO" id="GO:0005856">
    <property type="term" value="C:cytoskeleton"/>
    <property type="evidence" value="ECO:0007669"/>
    <property type="project" value="UniProtKB-SubCell"/>
</dbReference>
<accession>A0A674E7P5</accession>
<keyword evidence="14" id="KW-0130">Cell adhesion</keyword>
<evidence type="ECO:0000256" key="15">
    <source>
        <dbReference type="ARBA" id="ARBA00023054"/>
    </source>
</evidence>
<evidence type="ECO:0000256" key="20">
    <source>
        <dbReference type="SAM" id="MobiDB-lite"/>
    </source>
</evidence>
<feature type="compositionally biased region" description="Basic residues" evidence="20">
    <location>
        <begin position="46"/>
        <end position="57"/>
    </location>
</feature>
<keyword evidence="7" id="KW-1003">Cell membrane</keyword>
<evidence type="ECO:0000256" key="5">
    <source>
        <dbReference type="ARBA" id="ARBA00005744"/>
    </source>
</evidence>
<evidence type="ECO:0000313" key="22">
    <source>
        <dbReference type="Ensembl" id="ENSSTUP00000103859.1"/>
    </source>
</evidence>
<evidence type="ECO:0000259" key="21">
    <source>
        <dbReference type="Pfam" id="PF15903"/>
    </source>
</evidence>